<dbReference type="SUPFAM" id="SSF55486">
    <property type="entry name" value="Metalloproteases ('zincins'), catalytic domain"/>
    <property type="match status" value="1"/>
</dbReference>
<sequence length="489" mass="53571">MTAYQELMAFQRETEALSQIAGRLGWDQETMMPEGATPQRAEEHGAMANILHARRIDPRVGDWLETAVPADDVARANLRHIKRSLDRASKVPARLAAELAKTTSLAHRTWAQARADEDVPAFLPILQKVVDLRKEEAAAIAGNADPYDALLDDYEPGATGASLAAMFDALRPRLVALRSAILDKPAPQTLSGEFDEAAQLALSEKLALAFGYSVANGRIDKAVHPFSSGSGLDVRITTRTSLTDPFNCFYSTVHEVGHAAYEQGIDQAHLLTPLGRGVSMGVHESQSRIYENQLGRSRAFTSWLYGQMRDAFGDFGIADEGAFYATVNRVSDGFIRTEADEVQYNLHVLLRFDLERALMAGDLAVNDLEAAWNDRFKADFGYAVDKPSNGVLQDVHWSEGLFGYFPTYTLGNVYAGCLHQALRQAVPELDDQLAQGDTSQATGWLRTHLQQFGGLRSPADTIQHATGNAPSEAPLLDYLDAKFGDIYGL</sequence>
<dbReference type="Gene3D" id="1.10.1370.30">
    <property type="match status" value="1"/>
</dbReference>
<protein>
    <recommendedName>
        <fullName evidence="1">Metal-dependent carboxypeptidase</fullName>
        <ecNumber evidence="1">3.4.17.19</ecNumber>
    </recommendedName>
</protein>
<dbReference type="InterPro" id="IPR001333">
    <property type="entry name" value="Peptidase_M32_Taq"/>
</dbReference>
<accession>A0ABZ2V1S3</accession>
<dbReference type="EMBL" id="CP150951">
    <property type="protein sequence ID" value="WZC48000.1"/>
    <property type="molecule type" value="Genomic_DNA"/>
</dbReference>
<reference evidence="3" key="1">
    <citation type="submission" date="2024-04" db="EMBL/GenBank/DDBJ databases">
        <title>Phylogenomic analyses of a clade within the roseobacter group suggest taxonomic reassignments of species of the genera Aestuariivita, Citreicella, Loktanella, Nautella, Pelagibaca, Ruegeria, Thalassobius, Thiobacimonas and Tropicibacter, and the proposal o.</title>
        <authorList>
            <person name="Jeon C.O."/>
        </authorList>
    </citation>
    <scope>NUCLEOTIDE SEQUENCE [LARGE SCALE GENOMIC DNA]</scope>
    <source>
        <strain evidence="3">BS5-3</strain>
    </source>
</reference>
<keyword evidence="1" id="KW-0482">Metalloprotease</keyword>
<dbReference type="PANTHER" id="PTHR34217:SF1">
    <property type="entry name" value="CARBOXYPEPTIDASE 1"/>
    <property type="match status" value="1"/>
</dbReference>
<keyword evidence="1 2" id="KW-0378">Hydrolase</keyword>
<comment type="function">
    <text evidence="1">Broad specificity carboxypetidase that releases amino acids sequentially from the C-terminus, including neutral, aromatic, polar and basic residues.</text>
</comment>
<dbReference type="PANTHER" id="PTHR34217">
    <property type="entry name" value="METAL-DEPENDENT CARBOXYPEPTIDASE"/>
    <property type="match status" value="1"/>
</dbReference>
<dbReference type="GO" id="GO:0004180">
    <property type="term" value="F:carboxypeptidase activity"/>
    <property type="evidence" value="ECO:0007669"/>
    <property type="project" value="UniProtKB-KW"/>
</dbReference>
<gene>
    <name evidence="2" type="ORF">AABB29_14040</name>
</gene>
<proteinExistence type="inferred from homology"/>
<keyword evidence="1" id="KW-0479">Metal-binding</keyword>
<keyword evidence="1 2" id="KW-0121">Carboxypeptidase</keyword>
<dbReference type="Pfam" id="PF02074">
    <property type="entry name" value="Peptidase_M32"/>
    <property type="match status" value="1"/>
</dbReference>
<dbReference type="PIRSF" id="PIRSF006615">
    <property type="entry name" value="Zn_crbxpep_Taq"/>
    <property type="match status" value="1"/>
</dbReference>
<keyword evidence="1" id="KW-0645">Protease</keyword>
<dbReference type="PRINTS" id="PR00998">
    <property type="entry name" value="CRBOXYPTASET"/>
</dbReference>
<dbReference type="RefSeq" id="WP_341366119.1">
    <property type="nucleotide sequence ID" value="NZ_CP150951.2"/>
</dbReference>
<comment type="catalytic activity">
    <reaction evidence="1">
        <text>Release of a C-terminal amino acid with broad specificity, except for -Pro.</text>
        <dbReference type="EC" id="3.4.17.19"/>
    </reaction>
</comment>
<dbReference type="CDD" id="cd06460">
    <property type="entry name" value="M32_Taq"/>
    <property type="match status" value="1"/>
</dbReference>
<evidence type="ECO:0000256" key="1">
    <source>
        <dbReference type="PIRNR" id="PIRNR006615"/>
    </source>
</evidence>
<dbReference type="PROSITE" id="PS52034">
    <property type="entry name" value="PEPTIDASE_M32"/>
    <property type="match status" value="1"/>
</dbReference>
<dbReference type="Proteomes" id="UP001440612">
    <property type="component" value="Chromosome"/>
</dbReference>
<organism evidence="2 3">
    <name type="scientific">Yoonia phaeophyticola</name>
    <dbReference type="NCBI Taxonomy" id="3137369"/>
    <lineage>
        <taxon>Bacteria</taxon>
        <taxon>Pseudomonadati</taxon>
        <taxon>Pseudomonadota</taxon>
        <taxon>Alphaproteobacteria</taxon>
        <taxon>Rhodobacterales</taxon>
        <taxon>Paracoccaceae</taxon>
        <taxon>Yoonia</taxon>
    </lineage>
</organism>
<evidence type="ECO:0000313" key="3">
    <source>
        <dbReference type="Proteomes" id="UP001440612"/>
    </source>
</evidence>
<evidence type="ECO:0000313" key="2">
    <source>
        <dbReference type="EMBL" id="WZC48000.1"/>
    </source>
</evidence>
<keyword evidence="3" id="KW-1185">Reference proteome</keyword>
<name>A0ABZ2V1S3_9RHOB</name>
<dbReference type="EC" id="3.4.17.19" evidence="1"/>
<comment type="similarity">
    <text evidence="1">Belongs to the peptidase M32 family.</text>
</comment>